<organism evidence="1 2">
    <name type="scientific">Nannocystis exedens</name>
    <dbReference type="NCBI Taxonomy" id="54"/>
    <lineage>
        <taxon>Bacteria</taxon>
        <taxon>Pseudomonadati</taxon>
        <taxon>Myxococcota</taxon>
        <taxon>Polyangia</taxon>
        <taxon>Nannocystales</taxon>
        <taxon>Nannocystaceae</taxon>
        <taxon>Nannocystis</taxon>
    </lineage>
</organism>
<keyword evidence="2" id="KW-1185">Reference proteome</keyword>
<gene>
    <name evidence="1" type="ORF">SAMN02745121_08725</name>
</gene>
<sequence length="125" mass="13917">MLLAFILTLSGGLLLGILLGARFQRGRSQPSLNEAWAWARRERAARLASETRVRQLERDVQEFEKVVAALAPPEPEHGHLVAELESSLRVLGLDVAIDDLQPTLPDASESKERIRRRLFGGEVNP</sequence>
<evidence type="ECO:0000313" key="1">
    <source>
        <dbReference type="EMBL" id="SFF41677.1"/>
    </source>
</evidence>
<dbReference type="EMBL" id="FOMX01000067">
    <property type="protein sequence ID" value="SFF41677.1"/>
    <property type="molecule type" value="Genomic_DNA"/>
</dbReference>
<accession>A0A1I2IKV8</accession>
<name>A0A1I2IKV8_9BACT</name>
<proteinExistence type="predicted"/>
<dbReference type="STRING" id="54.SAMN02745121_08725"/>
<dbReference type="Proteomes" id="UP000199400">
    <property type="component" value="Unassembled WGS sequence"/>
</dbReference>
<dbReference type="AlphaFoldDB" id="A0A1I2IKV8"/>
<evidence type="ECO:0000313" key="2">
    <source>
        <dbReference type="Proteomes" id="UP000199400"/>
    </source>
</evidence>
<protein>
    <submittedName>
        <fullName evidence="1">Uncharacterized protein</fullName>
    </submittedName>
</protein>
<reference evidence="2" key="1">
    <citation type="submission" date="2016-10" db="EMBL/GenBank/DDBJ databases">
        <authorList>
            <person name="Varghese N."/>
            <person name="Submissions S."/>
        </authorList>
    </citation>
    <scope>NUCLEOTIDE SEQUENCE [LARGE SCALE GENOMIC DNA]</scope>
    <source>
        <strain evidence="2">ATCC 25963</strain>
    </source>
</reference>